<dbReference type="Proteomes" id="UP000192726">
    <property type="component" value="Chromosome"/>
</dbReference>
<dbReference type="EMBL" id="CP020569">
    <property type="protein sequence ID" value="ARF55776.1"/>
    <property type="molecule type" value="Genomic_DNA"/>
</dbReference>
<keyword evidence="2" id="KW-1133">Transmembrane helix</keyword>
<proteinExistence type="predicted"/>
<keyword evidence="2" id="KW-0812">Transmembrane</keyword>
<dbReference type="RefSeq" id="WP_083105663.1">
    <property type="nucleotide sequence ID" value="NZ_CP020569.1"/>
</dbReference>
<accession>A0A1V0TS59</accession>
<gene>
    <name evidence="3" type="ORF">B1H19_17735</name>
</gene>
<evidence type="ECO:0000256" key="1">
    <source>
        <dbReference type="SAM" id="MobiDB-lite"/>
    </source>
</evidence>
<feature type="transmembrane region" description="Helical" evidence="2">
    <location>
        <begin position="72"/>
        <end position="90"/>
    </location>
</feature>
<protein>
    <submittedName>
        <fullName evidence="3">Uncharacterized protein</fullName>
    </submittedName>
</protein>
<dbReference type="KEGG" id="sgv:B1H19_17735"/>
<evidence type="ECO:0000256" key="2">
    <source>
        <dbReference type="SAM" id="Phobius"/>
    </source>
</evidence>
<keyword evidence="4" id="KW-1185">Reference proteome</keyword>
<evidence type="ECO:0000313" key="3">
    <source>
        <dbReference type="EMBL" id="ARF55776.1"/>
    </source>
</evidence>
<feature type="compositionally biased region" description="Gly residues" evidence="1">
    <location>
        <begin position="1"/>
        <end position="16"/>
    </location>
</feature>
<sequence>MVRTFGGNGNGKGGGNELPPLELGGGGETRSPADAYAQRQADAWRRIPLGLVVLVPWVWTYLAFAESRRKDLPLLAVFVTHAGLALFFFLRHRARRKKG</sequence>
<keyword evidence="2" id="KW-0472">Membrane</keyword>
<name>A0A1V0TS59_9ACTN</name>
<evidence type="ECO:0000313" key="4">
    <source>
        <dbReference type="Proteomes" id="UP000192726"/>
    </source>
</evidence>
<dbReference type="AlphaFoldDB" id="A0A1V0TS59"/>
<reference evidence="3 4" key="1">
    <citation type="submission" date="2017-04" db="EMBL/GenBank/DDBJ databases">
        <title>Complete Genome Sequence of Streptomyces gilvosporeus F607, a Capable Producer of Natamycin.</title>
        <authorList>
            <person name="Zong G."/>
            <person name="Zhong C."/>
            <person name="Fu J."/>
            <person name="Qin R."/>
            <person name="Cao G."/>
        </authorList>
    </citation>
    <scope>NUCLEOTIDE SEQUENCE [LARGE SCALE GENOMIC DNA]</scope>
    <source>
        <strain evidence="3 4">F607</strain>
    </source>
</reference>
<feature type="region of interest" description="Disordered" evidence="1">
    <location>
        <begin position="1"/>
        <end position="34"/>
    </location>
</feature>
<feature type="transmembrane region" description="Helical" evidence="2">
    <location>
        <begin position="47"/>
        <end position="66"/>
    </location>
</feature>
<organism evidence="3 4">
    <name type="scientific">Streptomyces gilvosporeus</name>
    <dbReference type="NCBI Taxonomy" id="553510"/>
    <lineage>
        <taxon>Bacteria</taxon>
        <taxon>Bacillati</taxon>
        <taxon>Actinomycetota</taxon>
        <taxon>Actinomycetes</taxon>
        <taxon>Kitasatosporales</taxon>
        <taxon>Streptomycetaceae</taxon>
        <taxon>Streptomyces</taxon>
    </lineage>
</organism>